<dbReference type="Proteomes" id="UP001529510">
    <property type="component" value="Unassembled WGS sequence"/>
</dbReference>
<accession>A0ABD0NKI9</accession>
<sequence length="83" mass="9583">GGERLFWIGLGSIEKRKLSSLRRSDSVSQWLSKSNGFAFEPKISEWGVWLVLAERYRAAMGNPHPSSRPIQHLHFAHFVHRQL</sequence>
<comment type="caution">
    <text evidence="1">The sequence shown here is derived from an EMBL/GenBank/DDBJ whole genome shotgun (WGS) entry which is preliminary data.</text>
</comment>
<protein>
    <submittedName>
        <fullName evidence="1">Uncharacterized protein</fullName>
    </submittedName>
</protein>
<evidence type="ECO:0000313" key="2">
    <source>
        <dbReference type="Proteomes" id="UP001529510"/>
    </source>
</evidence>
<gene>
    <name evidence="1" type="ORF">M9458_041863</name>
</gene>
<evidence type="ECO:0000313" key="1">
    <source>
        <dbReference type="EMBL" id="KAL0162467.1"/>
    </source>
</evidence>
<organism evidence="1 2">
    <name type="scientific">Cirrhinus mrigala</name>
    <name type="common">Mrigala</name>
    <dbReference type="NCBI Taxonomy" id="683832"/>
    <lineage>
        <taxon>Eukaryota</taxon>
        <taxon>Metazoa</taxon>
        <taxon>Chordata</taxon>
        <taxon>Craniata</taxon>
        <taxon>Vertebrata</taxon>
        <taxon>Euteleostomi</taxon>
        <taxon>Actinopterygii</taxon>
        <taxon>Neopterygii</taxon>
        <taxon>Teleostei</taxon>
        <taxon>Ostariophysi</taxon>
        <taxon>Cypriniformes</taxon>
        <taxon>Cyprinidae</taxon>
        <taxon>Labeoninae</taxon>
        <taxon>Labeonini</taxon>
        <taxon>Cirrhinus</taxon>
    </lineage>
</organism>
<feature type="non-terminal residue" evidence="1">
    <location>
        <position position="1"/>
    </location>
</feature>
<feature type="non-terminal residue" evidence="1">
    <location>
        <position position="83"/>
    </location>
</feature>
<reference evidence="1 2" key="1">
    <citation type="submission" date="2024-05" db="EMBL/GenBank/DDBJ databases">
        <title>Genome sequencing and assembly of Indian major carp, Cirrhinus mrigala (Hamilton, 1822).</title>
        <authorList>
            <person name="Mohindra V."/>
            <person name="Chowdhury L.M."/>
            <person name="Lal K."/>
            <person name="Jena J.K."/>
        </authorList>
    </citation>
    <scope>NUCLEOTIDE SEQUENCE [LARGE SCALE GENOMIC DNA]</scope>
    <source>
        <strain evidence="1">CM1030</strain>
        <tissue evidence="1">Blood</tissue>
    </source>
</reference>
<proteinExistence type="predicted"/>
<keyword evidence="2" id="KW-1185">Reference proteome</keyword>
<dbReference type="AlphaFoldDB" id="A0ABD0NKI9"/>
<dbReference type="EMBL" id="JAMKFB020000021">
    <property type="protein sequence ID" value="KAL0162467.1"/>
    <property type="molecule type" value="Genomic_DNA"/>
</dbReference>
<name>A0ABD0NKI9_CIRMR</name>